<protein>
    <submittedName>
        <fullName evidence="1">Uncharacterized protein</fullName>
    </submittedName>
</protein>
<name>A0A151NEJ3_ALLMI</name>
<proteinExistence type="predicted"/>
<accession>A0A151NEJ3</accession>
<organism evidence="1 2">
    <name type="scientific">Alligator mississippiensis</name>
    <name type="common">American alligator</name>
    <dbReference type="NCBI Taxonomy" id="8496"/>
    <lineage>
        <taxon>Eukaryota</taxon>
        <taxon>Metazoa</taxon>
        <taxon>Chordata</taxon>
        <taxon>Craniata</taxon>
        <taxon>Vertebrata</taxon>
        <taxon>Euteleostomi</taxon>
        <taxon>Archelosauria</taxon>
        <taxon>Archosauria</taxon>
        <taxon>Crocodylia</taxon>
        <taxon>Alligatoridae</taxon>
        <taxon>Alligatorinae</taxon>
        <taxon>Alligator</taxon>
    </lineage>
</organism>
<dbReference type="AlphaFoldDB" id="A0A151NEJ3"/>
<evidence type="ECO:0000313" key="2">
    <source>
        <dbReference type="Proteomes" id="UP000050525"/>
    </source>
</evidence>
<sequence>MLKVSSTEDHKPVDTRQVGCRTIGFKILMDPESYNITAHGWLSLGSADFTRSSNQWPSDRCHGVFFSSGFRSL</sequence>
<evidence type="ECO:0000313" key="1">
    <source>
        <dbReference type="EMBL" id="KYO35212.1"/>
    </source>
</evidence>
<dbReference type="EMBL" id="AKHW03003207">
    <property type="protein sequence ID" value="KYO35212.1"/>
    <property type="molecule type" value="Genomic_DNA"/>
</dbReference>
<comment type="caution">
    <text evidence="1">The sequence shown here is derived from an EMBL/GenBank/DDBJ whole genome shotgun (WGS) entry which is preliminary data.</text>
</comment>
<dbReference type="Proteomes" id="UP000050525">
    <property type="component" value="Unassembled WGS sequence"/>
</dbReference>
<gene>
    <name evidence="1" type="ORF">Y1Q_0001085</name>
</gene>
<reference evidence="1 2" key="1">
    <citation type="journal article" date="2012" name="Genome Biol.">
        <title>Sequencing three crocodilian genomes to illuminate the evolution of archosaurs and amniotes.</title>
        <authorList>
            <person name="St John J.A."/>
            <person name="Braun E.L."/>
            <person name="Isberg S.R."/>
            <person name="Miles L.G."/>
            <person name="Chong A.Y."/>
            <person name="Gongora J."/>
            <person name="Dalzell P."/>
            <person name="Moran C."/>
            <person name="Bed'hom B."/>
            <person name="Abzhanov A."/>
            <person name="Burgess S.C."/>
            <person name="Cooksey A.M."/>
            <person name="Castoe T.A."/>
            <person name="Crawford N.G."/>
            <person name="Densmore L.D."/>
            <person name="Drew J.C."/>
            <person name="Edwards S.V."/>
            <person name="Faircloth B.C."/>
            <person name="Fujita M.K."/>
            <person name="Greenwold M.J."/>
            <person name="Hoffmann F.G."/>
            <person name="Howard J.M."/>
            <person name="Iguchi T."/>
            <person name="Janes D.E."/>
            <person name="Khan S.Y."/>
            <person name="Kohno S."/>
            <person name="de Koning A.J."/>
            <person name="Lance S.L."/>
            <person name="McCarthy F.M."/>
            <person name="McCormack J.E."/>
            <person name="Merchant M.E."/>
            <person name="Peterson D.G."/>
            <person name="Pollock D.D."/>
            <person name="Pourmand N."/>
            <person name="Raney B.J."/>
            <person name="Roessler K.A."/>
            <person name="Sanford J.R."/>
            <person name="Sawyer R.H."/>
            <person name="Schmidt C.J."/>
            <person name="Triplett E.W."/>
            <person name="Tuberville T.D."/>
            <person name="Venegas-Anaya M."/>
            <person name="Howard J.T."/>
            <person name="Jarvis E.D."/>
            <person name="Guillette L.J.Jr."/>
            <person name="Glenn T.C."/>
            <person name="Green R.E."/>
            <person name="Ray D.A."/>
        </authorList>
    </citation>
    <scope>NUCLEOTIDE SEQUENCE [LARGE SCALE GENOMIC DNA]</scope>
    <source>
        <strain evidence="1">KSC_2009_1</strain>
    </source>
</reference>
<keyword evidence="2" id="KW-1185">Reference proteome</keyword>